<accession>A0A512BX35</accession>
<protein>
    <recommendedName>
        <fullName evidence="3">Uracil-DNA glycosylase-like domain-containing protein</fullName>
    </recommendedName>
</protein>
<organism evidence="1 2">
    <name type="scientific">Microvirga aerophila</name>
    <dbReference type="NCBI Taxonomy" id="670291"/>
    <lineage>
        <taxon>Bacteria</taxon>
        <taxon>Pseudomonadati</taxon>
        <taxon>Pseudomonadota</taxon>
        <taxon>Alphaproteobacteria</taxon>
        <taxon>Hyphomicrobiales</taxon>
        <taxon>Methylobacteriaceae</taxon>
        <taxon>Microvirga</taxon>
    </lineage>
</organism>
<keyword evidence="2" id="KW-1185">Reference proteome</keyword>
<gene>
    <name evidence="1" type="ORF">MAE02_42100</name>
</gene>
<sequence>MNGDGGSRFWNRVRYRLGGEEFRGKPANVFWSQVAFYNFIQSPVSGGARVRPTGDQWAVAAPAFLEVLMKLRPDRVWIIGRELWRHIPARQGKGPDITVEGATIPLEWFTLEDGQKAFVTATPHPASSLFVRELAPALAEFVHREFGTDGSNLGLASVA</sequence>
<reference evidence="1 2" key="1">
    <citation type="submission" date="2019-07" db="EMBL/GenBank/DDBJ databases">
        <title>Whole genome shotgun sequence of Microvirga aerophila NBRC 106136.</title>
        <authorList>
            <person name="Hosoyama A."/>
            <person name="Uohara A."/>
            <person name="Ohji S."/>
            <person name="Ichikawa N."/>
        </authorList>
    </citation>
    <scope>NUCLEOTIDE SEQUENCE [LARGE SCALE GENOMIC DNA]</scope>
    <source>
        <strain evidence="1 2">NBRC 106136</strain>
    </source>
</reference>
<dbReference type="EMBL" id="BJYU01000066">
    <property type="protein sequence ID" value="GEO16514.1"/>
    <property type="molecule type" value="Genomic_DNA"/>
</dbReference>
<evidence type="ECO:0000313" key="2">
    <source>
        <dbReference type="Proteomes" id="UP000321085"/>
    </source>
</evidence>
<name>A0A512BX35_9HYPH</name>
<comment type="caution">
    <text evidence="1">The sequence shown here is derived from an EMBL/GenBank/DDBJ whole genome shotgun (WGS) entry which is preliminary data.</text>
</comment>
<proteinExistence type="predicted"/>
<dbReference type="Proteomes" id="UP000321085">
    <property type="component" value="Unassembled WGS sequence"/>
</dbReference>
<evidence type="ECO:0008006" key="3">
    <source>
        <dbReference type="Google" id="ProtNLM"/>
    </source>
</evidence>
<evidence type="ECO:0000313" key="1">
    <source>
        <dbReference type="EMBL" id="GEO16514.1"/>
    </source>
</evidence>
<dbReference type="AlphaFoldDB" id="A0A512BX35"/>